<organism evidence="1 2">
    <name type="scientific">Tsuneonella deserti</name>
    <dbReference type="NCBI Taxonomy" id="2035528"/>
    <lineage>
        <taxon>Bacteria</taxon>
        <taxon>Pseudomonadati</taxon>
        <taxon>Pseudomonadota</taxon>
        <taxon>Alphaproteobacteria</taxon>
        <taxon>Sphingomonadales</taxon>
        <taxon>Erythrobacteraceae</taxon>
        <taxon>Tsuneonella</taxon>
    </lineage>
</organism>
<dbReference type="PROSITE" id="PS51318">
    <property type="entry name" value="TAT"/>
    <property type="match status" value="1"/>
</dbReference>
<dbReference type="RefSeq" id="WP_188643558.1">
    <property type="nucleotide sequence ID" value="NZ_BMKL01000001.1"/>
</dbReference>
<gene>
    <name evidence="1" type="ORF">GCM10011515_03470</name>
</gene>
<evidence type="ECO:0000313" key="2">
    <source>
        <dbReference type="Proteomes" id="UP000619041"/>
    </source>
</evidence>
<reference evidence="2" key="1">
    <citation type="journal article" date="2019" name="Int. J. Syst. Evol. Microbiol.">
        <title>The Global Catalogue of Microorganisms (GCM) 10K type strain sequencing project: providing services to taxonomists for standard genome sequencing and annotation.</title>
        <authorList>
            <consortium name="The Broad Institute Genomics Platform"/>
            <consortium name="The Broad Institute Genome Sequencing Center for Infectious Disease"/>
            <person name="Wu L."/>
            <person name="Ma J."/>
        </authorList>
    </citation>
    <scope>NUCLEOTIDE SEQUENCE [LARGE SCALE GENOMIC DNA]</scope>
    <source>
        <strain evidence="2">CGMCC 1.15959</strain>
    </source>
</reference>
<sequence length="225" mass="23585">MDLDLQPTRRAFLAGAGLAVAGAAAPIISGLAGRLLSPPAPAVPAVPSVLSEPTLPDPNMPRLFPRAMASLETHAGRIAHRDVVGIVDFSQASREPRLHLVDLASGKVNTHLVAHGSGSDPDRSGWLQRFSNQPSSNASSRGAYLTGEAYVGKHGRSRRLHGLDPDNNMAQPRAIVIHAASYVSEAMAAAQGLIGRSQGCFAVSDAAIGEVLERLGPGRLIFAWK</sequence>
<proteinExistence type="predicted"/>
<dbReference type="EMBL" id="BMKL01000001">
    <property type="protein sequence ID" value="GGD87271.1"/>
    <property type="molecule type" value="Genomic_DNA"/>
</dbReference>
<name>A0ABQ1S107_9SPHN</name>
<evidence type="ECO:0000313" key="1">
    <source>
        <dbReference type="EMBL" id="GGD87271.1"/>
    </source>
</evidence>
<keyword evidence="2" id="KW-1185">Reference proteome</keyword>
<evidence type="ECO:0008006" key="3">
    <source>
        <dbReference type="Google" id="ProtNLM"/>
    </source>
</evidence>
<dbReference type="InterPro" id="IPR032676">
    <property type="entry name" value="YkuD_2"/>
</dbReference>
<comment type="caution">
    <text evidence="1">The sequence shown here is derived from an EMBL/GenBank/DDBJ whole genome shotgun (WGS) entry which is preliminary data.</text>
</comment>
<accession>A0ABQ1S107</accession>
<dbReference type="Pfam" id="PF13645">
    <property type="entry name" value="YkuD_2"/>
    <property type="match status" value="1"/>
</dbReference>
<dbReference type="PANTHER" id="PTHR38477:SF1">
    <property type="entry name" value="MUREIN L,D-TRANSPEPTIDASE CATALYTIC DOMAIN FAMILY PROTEIN"/>
    <property type="match status" value="1"/>
</dbReference>
<protein>
    <recommendedName>
        <fullName evidence="3">L,D-transpeptidase catalytic domain</fullName>
    </recommendedName>
</protein>
<dbReference type="Proteomes" id="UP000619041">
    <property type="component" value="Unassembled WGS sequence"/>
</dbReference>
<dbReference type="InterPro" id="IPR006311">
    <property type="entry name" value="TAT_signal"/>
</dbReference>
<dbReference type="PANTHER" id="PTHR38477">
    <property type="entry name" value="HYPOTHETICAL EXPORTED PROTEIN"/>
    <property type="match status" value="1"/>
</dbReference>